<evidence type="ECO:0000313" key="3">
    <source>
        <dbReference type="EMBL" id="SUX23599.1"/>
    </source>
</evidence>
<reference evidence="3 4" key="1">
    <citation type="submission" date="2018-06" db="EMBL/GenBank/DDBJ databases">
        <authorList>
            <consortium name="Pathogen Informatics"/>
            <person name="Doyle S."/>
        </authorList>
    </citation>
    <scope>NUCLEOTIDE SEQUENCE [LARGE SCALE GENOMIC DNA]</scope>
    <source>
        <strain evidence="3 4">NCTC13294</strain>
    </source>
</reference>
<evidence type="ECO:0000313" key="4">
    <source>
        <dbReference type="Proteomes" id="UP000254572"/>
    </source>
</evidence>
<feature type="chain" id="PRO_5017037098" evidence="1">
    <location>
        <begin position="23"/>
        <end position="140"/>
    </location>
</feature>
<dbReference type="Pfam" id="PF12870">
    <property type="entry name" value="DUF4878"/>
    <property type="match status" value="1"/>
</dbReference>
<name>A0A381E9G6_9GAMM</name>
<proteinExistence type="predicted"/>
<accession>A0A381E9G6</accession>
<feature type="domain" description="DUF4878" evidence="2">
    <location>
        <begin position="23"/>
        <end position="137"/>
    </location>
</feature>
<keyword evidence="4" id="KW-1185">Reference proteome</keyword>
<dbReference type="AlphaFoldDB" id="A0A381E9G6"/>
<sequence length="140" mass="15240">MKNLLRTLLLGLTAAAATMAYAADGPKETVQTFFESLINGDASKAAAVTYLPPEAEQQGVTEQAMTSKLDMVSMELREEIKKEGGSIAVISGEPTYTNAARTEAKIPVTFKMRDKNGKTEEETVTLDLIKTNKGWKIQIQ</sequence>
<dbReference type="InterPro" id="IPR024267">
    <property type="entry name" value="DUF4878"/>
</dbReference>
<protein>
    <submittedName>
        <fullName evidence="3">Lumazine-binding domain</fullName>
    </submittedName>
</protein>
<dbReference type="RefSeq" id="WP_115611810.1">
    <property type="nucleotide sequence ID" value="NZ_JBHLZC010000002.1"/>
</dbReference>
<evidence type="ECO:0000256" key="1">
    <source>
        <dbReference type="SAM" id="SignalP"/>
    </source>
</evidence>
<organism evidence="3 4">
    <name type="scientific">Cardiobacterium valvarum</name>
    <dbReference type="NCBI Taxonomy" id="194702"/>
    <lineage>
        <taxon>Bacteria</taxon>
        <taxon>Pseudomonadati</taxon>
        <taxon>Pseudomonadota</taxon>
        <taxon>Gammaproteobacteria</taxon>
        <taxon>Cardiobacteriales</taxon>
        <taxon>Cardiobacteriaceae</taxon>
        <taxon>Cardiobacterium</taxon>
    </lineage>
</organism>
<dbReference type="Gene3D" id="3.10.450.50">
    <property type="match status" value="1"/>
</dbReference>
<dbReference type="Proteomes" id="UP000254572">
    <property type="component" value="Unassembled WGS sequence"/>
</dbReference>
<evidence type="ECO:0000259" key="2">
    <source>
        <dbReference type="Pfam" id="PF12870"/>
    </source>
</evidence>
<gene>
    <name evidence="3" type="ORF">NCTC13294_01564</name>
</gene>
<dbReference type="EMBL" id="UFUW01000001">
    <property type="protein sequence ID" value="SUX23599.1"/>
    <property type="molecule type" value="Genomic_DNA"/>
</dbReference>
<feature type="signal peptide" evidence="1">
    <location>
        <begin position="1"/>
        <end position="22"/>
    </location>
</feature>
<keyword evidence="1" id="KW-0732">Signal</keyword>